<organism evidence="1 2">
    <name type="scientific">Rhizobium mongolense</name>
    <dbReference type="NCBI Taxonomy" id="57676"/>
    <lineage>
        <taxon>Bacteria</taxon>
        <taxon>Pseudomonadati</taxon>
        <taxon>Pseudomonadota</taxon>
        <taxon>Alphaproteobacteria</taxon>
        <taxon>Hyphomicrobiales</taxon>
        <taxon>Rhizobiaceae</taxon>
        <taxon>Rhizobium/Agrobacterium group</taxon>
        <taxon>Rhizobium</taxon>
    </lineage>
</organism>
<proteinExistence type="predicted"/>
<reference evidence="1 2" key="1">
    <citation type="submission" date="2020-08" db="EMBL/GenBank/DDBJ databases">
        <title>Genomic Encyclopedia of Type Strains, Phase IV (KMG-V): Genome sequencing to study the core and pangenomes of soil and plant-associated prokaryotes.</title>
        <authorList>
            <person name="Whitman W."/>
        </authorList>
    </citation>
    <scope>NUCLEOTIDE SEQUENCE [LARGE SCALE GENOMIC DNA]</scope>
    <source>
        <strain evidence="1 2">SEMIA 4087</strain>
    </source>
</reference>
<evidence type="ECO:0000313" key="2">
    <source>
        <dbReference type="Proteomes" id="UP000551353"/>
    </source>
</evidence>
<gene>
    <name evidence="1" type="ORF">GGD56_003238</name>
</gene>
<protein>
    <recommendedName>
        <fullName evidence="3">CdiI immunity protein domain-containing protein</fullName>
    </recommendedName>
</protein>
<keyword evidence="2" id="KW-1185">Reference proteome</keyword>
<comment type="caution">
    <text evidence="1">The sequence shown here is derived from an EMBL/GenBank/DDBJ whole genome shotgun (WGS) entry which is preliminary data.</text>
</comment>
<dbReference type="EMBL" id="JACIFX010000004">
    <property type="protein sequence ID" value="MBB4229387.1"/>
    <property type="molecule type" value="Genomic_DNA"/>
</dbReference>
<name>A0ABR6INC5_9HYPH</name>
<dbReference type="RefSeq" id="WP_022716060.1">
    <property type="nucleotide sequence ID" value="NZ_JACIFX010000004.1"/>
</dbReference>
<evidence type="ECO:0000313" key="1">
    <source>
        <dbReference type="EMBL" id="MBB4229387.1"/>
    </source>
</evidence>
<sequence length="57" mass="6663">MDEFLRRYHNQAEEEFAKRYGGDFTPDENGQSVGEFFAMVETILKNPERAADFETVE</sequence>
<evidence type="ECO:0008006" key="3">
    <source>
        <dbReference type="Google" id="ProtNLM"/>
    </source>
</evidence>
<dbReference type="Proteomes" id="UP000551353">
    <property type="component" value="Unassembled WGS sequence"/>
</dbReference>
<accession>A0ABR6INC5</accession>